<organism evidence="4 5">
    <name type="scientific">Loa loa</name>
    <name type="common">Eye worm</name>
    <name type="synonym">Filaria loa</name>
    <dbReference type="NCBI Taxonomy" id="7209"/>
    <lineage>
        <taxon>Eukaryota</taxon>
        <taxon>Metazoa</taxon>
        <taxon>Ecdysozoa</taxon>
        <taxon>Nematoda</taxon>
        <taxon>Chromadorea</taxon>
        <taxon>Rhabditida</taxon>
        <taxon>Spirurina</taxon>
        <taxon>Spiruromorpha</taxon>
        <taxon>Filarioidea</taxon>
        <taxon>Onchocercidae</taxon>
        <taxon>Loa</taxon>
    </lineage>
</organism>
<dbReference type="PANTHER" id="PTHR22991:SF40">
    <property type="entry name" value="PROTEIN CBG13490"/>
    <property type="match status" value="1"/>
</dbReference>
<name>A0A1I7VJR8_LOALO</name>
<reference evidence="4" key="1">
    <citation type="submission" date="2012-04" db="EMBL/GenBank/DDBJ databases">
        <title>The Genome Sequence of Loa loa.</title>
        <authorList>
            <consortium name="The Broad Institute Genome Sequencing Platform"/>
            <consortium name="Broad Institute Genome Sequencing Center for Infectious Disease"/>
            <person name="Nutman T.B."/>
            <person name="Fink D.L."/>
            <person name="Russ C."/>
            <person name="Young S."/>
            <person name="Zeng Q."/>
            <person name="Gargeya S."/>
            <person name="Alvarado L."/>
            <person name="Berlin A."/>
            <person name="Chapman S.B."/>
            <person name="Chen Z."/>
            <person name="Freedman E."/>
            <person name="Gellesch M."/>
            <person name="Goldberg J."/>
            <person name="Griggs A."/>
            <person name="Gujja S."/>
            <person name="Heilman E.R."/>
            <person name="Heiman D."/>
            <person name="Howarth C."/>
            <person name="Mehta T."/>
            <person name="Neiman D."/>
            <person name="Pearson M."/>
            <person name="Roberts A."/>
            <person name="Saif S."/>
            <person name="Shea T."/>
            <person name="Shenoy N."/>
            <person name="Sisk P."/>
            <person name="Stolte C."/>
            <person name="Sykes S."/>
            <person name="White J."/>
            <person name="Yandava C."/>
            <person name="Haas B."/>
            <person name="Henn M.R."/>
            <person name="Nusbaum C."/>
            <person name="Birren B."/>
        </authorList>
    </citation>
    <scope>NUCLEOTIDE SEQUENCE [LARGE SCALE GENOMIC DNA]</scope>
</reference>
<dbReference type="InterPro" id="IPR016186">
    <property type="entry name" value="C-type_lectin-like/link_sf"/>
</dbReference>
<protein>
    <submittedName>
        <fullName evidence="5">Macrophage mannose receptor 1-like</fullName>
    </submittedName>
</protein>
<dbReference type="Gene3D" id="3.10.100.10">
    <property type="entry name" value="Mannose-Binding Protein A, subunit A"/>
    <property type="match status" value="2"/>
</dbReference>
<proteinExistence type="predicted"/>
<dbReference type="CDD" id="cd00037">
    <property type="entry name" value="CLECT"/>
    <property type="match status" value="2"/>
</dbReference>
<feature type="signal peptide" evidence="2">
    <location>
        <begin position="1"/>
        <end position="21"/>
    </location>
</feature>
<dbReference type="PANTHER" id="PTHR22991">
    <property type="entry name" value="PROTEIN CBG13490"/>
    <property type="match status" value="1"/>
</dbReference>
<keyword evidence="4" id="KW-1185">Reference proteome</keyword>
<dbReference type="PROSITE" id="PS50041">
    <property type="entry name" value="C_TYPE_LECTIN_2"/>
    <property type="match status" value="2"/>
</dbReference>
<evidence type="ECO:0000259" key="3">
    <source>
        <dbReference type="PROSITE" id="PS50041"/>
    </source>
</evidence>
<dbReference type="WBParaSite" id="EN70_3335">
    <property type="protein sequence ID" value="EN70_3335"/>
    <property type="gene ID" value="EN70_3335"/>
</dbReference>
<evidence type="ECO:0000313" key="5">
    <source>
        <dbReference type="WBParaSite" id="EN70_3335"/>
    </source>
</evidence>
<dbReference type="InterPro" id="IPR050976">
    <property type="entry name" value="Snaclec"/>
</dbReference>
<dbReference type="InterPro" id="IPR001304">
    <property type="entry name" value="C-type_lectin-like"/>
</dbReference>
<keyword evidence="1" id="KW-1015">Disulfide bond</keyword>
<dbReference type="AlphaFoldDB" id="A0A1I7VJR8"/>
<dbReference type="SMART" id="SM00034">
    <property type="entry name" value="CLECT"/>
    <property type="match status" value="2"/>
</dbReference>
<dbReference type="Pfam" id="PF00059">
    <property type="entry name" value="Lectin_C"/>
    <property type="match status" value="2"/>
</dbReference>
<evidence type="ECO:0000256" key="2">
    <source>
        <dbReference type="SAM" id="SignalP"/>
    </source>
</evidence>
<dbReference type="eggNOG" id="KOG4297">
    <property type="taxonomic scope" value="Eukaryota"/>
</dbReference>
<evidence type="ECO:0000256" key="1">
    <source>
        <dbReference type="ARBA" id="ARBA00023157"/>
    </source>
</evidence>
<feature type="domain" description="C-type lectin" evidence="3">
    <location>
        <begin position="34"/>
        <end position="147"/>
    </location>
</feature>
<dbReference type="SUPFAM" id="SSF56436">
    <property type="entry name" value="C-type lectin-like"/>
    <property type="match status" value="2"/>
</dbReference>
<feature type="domain" description="C-type lectin" evidence="3">
    <location>
        <begin position="184"/>
        <end position="303"/>
    </location>
</feature>
<dbReference type="InterPro" id="IPR016187">
    <property type="entry name" value="CTDL_fold"/>
</dbReference>
<sequence length="322" mass="36783">MYLVSLLCSSLLLCLFPIVDSLSPCPPGFSYHVNSEKCFMVVKWLDEPMNQTNARLTCAKENAFLASIESDDENNFIKDLLVDKNAEIAYIGLQSVPYNVAHRYFSDGTTLGYTNWAPGKPDNDNLMDDGCVVIDAAEGQWDDWTCSANMVTGPWATVCQTRYLEKEDQKEEANCPTGFAYDSISTKCYKVIIKAEGITAWNAKIECANYNSQLVAINSKEENQFISNLAMKHPLSAMRVFIGLESDRTNLDARNRYWIDDTWVEQRYVNWEYDKPDNVPYYLNDCVVMIPERNGVWDDWACNLPRYLEHAVYGAVCEFRNE</sequence>
<reference evidence="5" key="2">
    <citation type="submission" date="2016-11" db="UniProtKB">
        <authorList>
            <consortium name="WormBaseParasite"/>
        </authorList>
    </citation>
    <scope>IDENTIFICATION</scope>
</reference>
<dbReference type="Proteomes" id="UP000095285">
    <property type="component" value="Unassembled WGS sequence"/>
</dbReference>
<keyword evidence="2" id="KW-0732">Signal</keyword>
<accession>A0A1I7VJR8</accession>
<evidence type="ECO:0000313" key="4">
    <source>
        <dbReference type="Proteomes" id="UP000095285"/>
    </source>
</evidence>
<feature type="chain" id="PRO_5009310098" evidence="2">
    <location>
        <begin position="22"/>
        <end position="322"/>
    </location>
</feature>